<evidence type="ECO:0000313" key="2">
    <source>
        <dbReference type="Proteomes" id="UP001165082"/>
    </source>
</evidence>
<dbReference type="Proteomes" id="UP001165082">
    <property type="component" value="Unassembled WGS sequence"/>
</dbReference>
<gene>
    <name evidence="1" type="ORF">TrRE_jg2099</name>
</gene>
<reference evidence="1" key="1">
    <citation type="submission" date="2022-07" db="EMBL/GenBank/DDBJ databases">
        <title>Genome analysis of Parmales, a sister group of diatoms, reveals the evolutionary specialization of diatoms from phago-mixotrophs to photoautotrophs.</title>
        <authorList>
            <person name="Ban H."/>
            <person name="Sato S."/>
            <person name="Yoshikawa S."/>
            <person name="Kazumasa Y."/>
            <person name="Nakamura Y."/>
            <person name="Ichinomiya M."/>
            <person name="Saitoh K."/>
            <person name="Sato N."/>
            <person name="Blanc-Mathieu R."/>
            <person name="Endo H."/>
            <person name="Kuwata A."/>
            <person name="Ogata H."/>
        </authorList>
    </citation>
    <scope>NUCLEOTIDE SEQUENCE</scope>
</reference>
<comment type="caution">
    <text evidence="1">The sequence shown here is derived from an EMBL/GenBank/DDBJ whole genome shotgun (WGS) entry which is preliminary data.</text>
</comment>
<feature type="non-terminal residue" evidence="1">
    <location>
        <position position="216"/>
    </location>
</feature>
<protein>
    <submittedName>
        <fullName evidence="1">Uncharacterized protein</fullName>
    </submittedName>
</protein>
<name>A0A9W6ZDX6_9STRA</name>
<dbReference type="AlphaFoldDB" id="A0A9W6ZDX6"/>
<accession>A0A9W6ZDX6</accession>
<dbReference type="OrthoDB" id="195604at2759"/>
<organism evidence="1 2">
    <name type="scientific">Triparma retinervis</name>
    <dbReference type="NCBI Taxonomy" id="2557542"/>
    <lineage>
        <taxon>Eukaryota</taxon>
        <taxon>Sar</taxon>
        <taxon>Stramenopiles</taxon>
        <taxon>Ochrophyta</taxon>
        <taxon>Bolidophyceae</taxon>
        <taxon>Parmales</taxon>
        <taxon>Triparmaceae</taxon>
        <taxon>Triparma</taxon>
    </lineage>
</organism>
<dbReference type="EMBL" id="BRXZ01000614">
    <property type="protein sequence ID" value="GMH48774.1"/>
    <property type="molecule type" value="Genomic_DNA"/>
</dbReference>
<evidence type="ECO:0000313" key="1">
    <source>
        <dbReference type="EMBL" id="GMH48774.1"/>
    </source>
</evidence>
<keyword evidence="2" id="KW-1185">Reference proteome</keyword>
<sequence>MKDQTWNFLIPGSGTHTFRWTGSNAFIDSSRIKMSKSRHPDLTYVFSGVPIRLSRSSSQSVTSLQKWRLTVDGKLVEEYQLRADGSRNVSGMGEGSYTIATHFTPSCVPQALFAFELLGRSFNVSLGHDQATGRVELAVDGEMRAGRTFKFFDSGIGLGFDLGGVECRATVRPSMLTFVYGLRVDGREVGPCYTKRGGRVEGFEPQKIEAVLKGGG</sequence>
<proteinExistence type="predicted"/>